<reference evidence="2 3" key="1">
    <citation type="submission" date="2019-03" db="EMBL/GenBank/DDBJ databases">
        <authorList>
            <person name="Kim M.K.M."/>
        </authorList>
    </citation>
    <scope>NUCLEOTIDE SEQUENCE [LARGE SCALE GENOMIC DNA]</scope>
    <source>
        <strain evidence="2 3">18JY21-1</strain>
    </source>
</reference>
<evidence type="ECO:0000256" key="1">
    <source>
        <dbReference type="SAM" id="Phobius"/>
    </source>
</evidence>
<keyword evidence="3" id="KW-1185">Reference proteome</keyword>
<organism evidence="2 3">
    <name type="scientific">Paenibacillus albiflavus</name>
    <dbReference type="NCBI Taxonomy" id="2545760"/>
    <lineage>
        <taxon>Bacteria</taxon>
        <taxon>Bacillati</taxon>
        <taxon>Bacillota</taxon>
        <taxon>Bacilli</taxon>
        <taxon>Bacillales</taxon>
        <taxon>Paenibacillaceae</taxon>
        <taxon>Paenibacillus</taxon>
    </lineage>
</organism>
<comment type="caution">
    <text evidence="2">The sequence shown here is derived from an EMBL/GenBank/DDBJ whole genome shotgun (WGS) entry which is preliminary data.</text>
</comment>
<feature type="transmembrane region" description="Helical" evidence="1">
    <location>
        <begin position="126"/>
        <end position="146"/>
    </location>
</feature>
<feature type="transmembrane region" description="Helical" evidence="1">
    <location>
        <begin position="158"/>
        <end position="177"/>
    </location>
</feature>
<dbReference type="Pfam" id="PF22564">
    <property type="entry name" value="HAAS"/>
    <property type="match status" value="1"/>
</dbReference>
<accession>A0A4V2WNS3</accession>
<evidence type="ECO:0000313" key="2">
    <source>
        <dbReference type="EMBL" id="TCZ76582.1"/>
    </source>
</evidence>
<protein>
    <submittedName>
        <fullName evidence="2">DUF1700 domain-containing protein</fullName>
    </submittedName>
</protein>
<proteinExistence type="predicted"/>
<sequence length="205" mass="23278">MGSRMNKEQYMRILAEQLRSLSLAERNELLYEYEAHFAFGIQSGKTEEEICSELGNPYEIVQEVLQERNEQHRSHSRDNNYNYRQEPISQKYKKQSSSSAISKVFLSIAFGFLTIIVFPFGISMWAIWFSLSAASIAFILSPLLCFADFMMYSEFVPAKWFAAVGLFGLGLVLAPNIKSVFKGLLRMTAGYCKWMAGVVRGGKSS</sequence>
<name>A0A4V2WNS3_9BACL</name>
<keyword evidence="1" id="KW-0472">Membrane</keyword>
<dbReference type="EMBL" id="SKFG01000012">
    <property type="protein sequence ID" value="TCZ76582.1"/>
    <property type="molecule type" value="Genomic_DNA"/>
</dbReference>
<keyword evidence="1" id="KW-0812">Transmembrane</keyword>
<dbReference type="OrthoDB" id="9804829at2"/>
<keyword evidence="1" id="KW-1133">Transmembrane helix</keyword>
<dbReference type="Proteomes" id="UP000295418">
    <property type="component" value="Unassembled WGS sequence"/>
</dbReference>
<gene>
    <name evidence="2" type="ORF">E0485_13395</name>
</gene>
<dbReference type="AlphaFoldDB" id="A0A4V2WNS3"/>
<evidence type="ECO:0000313" key="3">
    <source>
        <dbReference type="Proteomes" id="UP000295418"/>
    </source>
</evidence>
<feature type="transmembrane region" description="Helical" evidence="1">
    <location>
        <begin position="100"/>
        <end position="120"/>
    </location>
</feature>